<reference evidence="9 10" key="2">
    <citation type="journal article" date="2011" name="ISME J.">
        <title>RNA-seq reveals cooperative metabolic interactions between two termite-gut spirochete species in co-culture.</title>
        <authorList>
            <person name="Rosenthal A.Z."/>
            <person name="Matson E.G."/>
            <person name="Eldar A."/>
            <person name="Leadbetter J.R."/>
        </authorList>
    </citation>
    <scope>NUCLEOTIDE SEQUENCE [LARGE SCALE GENOMIC DNA]</scope>
    <source>
        <strain evidence="10">ATCC BAA-888 / DSM 13862 / ZAS-9</strain>
    </source>
</reference>
<dbReference type="InterPro" id="IPR000093">
    <property type="entry name" value="DNA_Rcmb_RecR"/>
</dbReference>
<dbReference type="PANTHER" id="PTHR30446:SF0">
    <property type="entry name" value="RECOMBINATION PROTEIN RECR"/>
    <property type="match status" value="1"/>
</dbReference>
<dbReference type="FunCoup" id="F5YC10">
    <property type="interactions" value="251"/>
</dbReference>
<dbReference type="CDD" id="cd01025">
    <property type="entry name" value="TOPRIM_recR"/>
    <property type="match status" value="1"/>
</dbReference>
<dbReference type="eggNOG" id="COG0353">
    <property type="taxonomic scope" value="Bacteria"/>
</dbReference>
<evidence type="ECO:0000313" key="10">
    <source>
        <dbReference type="Proteomes" id="UP000009222"/>
    </source>
</evidence>
<accession>F5YC10</accession>
<dbReference type="KEGG" id="taz:TREAZ_1794"/>
<dbReference type="GO" id="GO:0006281">
    <property type="term" value="P:DNA repair"/>
    <property type="evidence" value="ECO:0007669"/>
    <property type="project" value="UniProtKB-UniRule"/>
</dbReference>
<comment type="similarity">
    <text evidence="7">Belongs to the RecR family.</text>
</comment>
<dbReference type="Proteomes" id="UP000009222">
    <property type="component" value="Chromosome"/>
</dbReference>
<dbReference type="Gene3D" id="3.40.1360.10">
    <property type="match status" value="1"/>
</dbReference>
<dbReference type="Gene3D" id="6.10.250.240">
    <property type="match status" value="1"/>
</dbReference>
<keyword evidence="4 7" id="KW-0862">Zinc</keyword>
<dbReference type="Pfam" id="PF21176">
    <property type="entry name" value="RecR_HhH"/>
    <property type="match status" value="1"/>
</dbReference>
<keyword evidence="5 7" id="KW-0233">DNA recombination</keyword>
<dbReference type="Pfam" id="PF21175">
    <property type="entry name" value="RecR_C"/>
    <property type="match status" value="1"/>
</dbReference>
<dbReference type="InterPro" id="IPR023627">
    <property type="entry name" value="Rcmb_RecR"/>
</dbReference>
<sequence length="202" mass="22008">MTPGNALDRLTALLSRLPGIGKKTAGRLAYHILDTDPAYAHSLASELDNLHDAIKRCSRCGAYTESDPCPICSDPSRDRALLCVVERAQDLRVIEESREYRGLFHVLGGLIAPLEGVGPGDLSIGKLASRIQEEGTRELILALNPTIEGDTTALYLQQFLKEKLKGSPLEITRLASGLPVGGDLEYADRLTLSRSFRGRIKL</sequence>
<keyword evidence="6 7" id="KW-0234">DNA repair</keyword>
<evidence type="ECO:0000259" key="8">
    <source>
        <dbReference type="PROSITE" id="PS50880"/>
    </source>
</evidence>
<dbReference type="InterPro" id="IPR015967">
    <property type="entry name" value="Rcmb_RecR_Znf"/>
</dbReference>
<evidence type="ECO:0000256" key="2">
    <source>
        <dbReference type="ARBA" id="ARBA00022763"/>
    </source>
</evidence>
<dbReference type="STRING" id="545695.TREAZ_1794"/>
<proteinExistence type="inferred from homology"/>
<gene>
    <name evidence="7 9" type="primary">recR</name>
    <name evidence="9" type="ordered locus">TREAZ_1794</name>
</gene>
<keyword evidence="3 7" id="KW-0863">Zinc-finger</keyword>
<dbReference type="HAMAP" id="MF_00017">
    <property type="entry name" value="RecR"/>
    <property type="match status" value="1"/>
</dbReference>
<dbReference type="InterPro" id="IPR034137">
    <property type="entry name" value="TOPRIM_RecR"/>
</dbReference>
<evidence type="ECO:0000256" key="1">
    <source>
        <dbReference type="ARBA" id="ARBA00022723"/>
    </source>
</evidence>
<dbReference type="SMART" id="SM00493">
    <property type="entry name" value="TOPRIM"/>
    <property type="match status" value="1"/>
</dbReference>
<dbReference type="Pfam" id="PF13662">
    <property type="entry name" value="Toprim_4"/>
    <property type="match status" value="1"/>
</dbReference>
<dbReference type="SUPFAM" id="SSF111304">
    <property type="entry name" value="Recombination protein RecR"/>
    <property type="match status" value="1"/>
</dbReference>
<evidence type="ECO:0000256" key="7">
    <source>
        <dbReference type="HAMAP-Rule" id="MF_00017"/>
    </source>
</evidence>
<dbReference type="AlphaFoldDB" id="F5YC10"/>
<feature type="zinc finger region" description="C4-type" evidence="7">
    <location>
        <begin position="57"/>
        <end position="72"/>
    </location>
</feature>
<keyword evidence="10" id="KW-1185">Reference proteome</keyword>
<name>F5YC10_LEAAZ</name>
<keyword evidence="1 7" id="KW-0479">Metal-binding</keyword>
<dbReference type="GO" id="GO:0008270">
    <property type="term" value="F:zinc ion binding"/>
    <property type="evidence" value="ECO:0007669"/>
    <property type="project" value="UniProtKB-KW"/>
</dbReference>
<organism evidence="9 10">
    <name type="scientific">Leadbettera azotonutricia (strain ATCC BAA-888 / DSM 13862 / ZAS-9)</name>
    <name type="common">Treponema azotonutricium</name>
    <dbReference type="NCBI Taxonomy" id="545695"/>
    <lineage>
        <taxon>Bacteria</taxon>
        <taxon>Pseudomonadati</taxon>
        <taxon>Spirochaetota</taxon>
        <taxon>Spirochaetia</taxon>
        <taxon>Spirochaetales</taxon>
        <taxon>Breznakiellaceae</taxon>
        <taxon>Leadbettera</taxon>
    </lineage>
</organism>
<reference evidence="10" key="1">
    <citation type="submission" date="2009-12" db="EMBL/GenBank/DDBJ databases">
        <title>Complete sequence of Treponema azotonutricium strain ZAS-9.</title>
        <authorList>
            <person name="Tetu S.G."/>
            <person name="Matson E."/>
            <person name="Ren Q."/>
            <person name="Seshadri R."/>
            <person name="Elbourne L."/>
            <person name="Hassan K.A."/>
            <person name="Durkin A."/>
            <person name="Radune D."/>
            <person name="Mohamoud Y."/>
            <person name="Shay R."/>
            <person name="Jin S."/>
            <person name="Zhang X."/>
            <person name="Lucey K."/>
            <person name="Ballor N.R."/>
            <person name="Ottesen E."/>
            <person name="Rosenthal R."/>
            <person name="Allen A."/>
            <person name="Leadbetter J.R."/>
            <person name="Paulsen I.T."/>
        </authorList>
    </citation>
    <scope>NUCLEOTIDE SEQUENCE [LARGE SCALE GENOMIC DNA]</scope>
    <source>
        <strain evidence="10">ATCC BAA-888 / DSM 13862 / ZAS-9</strain>
    </source>
</reference>
<evidence type="ECO:0000256" key="3">
    <source>
        <dbReference type="ARBA" id="ARBA00022771"/>
    </source>
</evidence>
<evidence type="ECO:0000313" key="9">
    <source>
        <dbReference type="EMBL" id="AEF83296.1"/>
    </source>
</evidence>
<protein>
    <recommendedName>
        <fullName evidence="7">Recombination protein RecR</fullName>
    </recommendedName>
</protein>
<dbReference type="RefSeq" id="WP_015710236.1">
    <property type="nucleotide sequence ID" value="NC_015577.1"/>
</dbReference>
<comment type="function">
    <text evidence="7">May play a role in DNA repair. It seems to be involved in an RecBC-independent recombinational process of DNA repair. It may act with RecF and RecO.</text>
</comment>
<evidence type="ECO:0000256" key="5">
    <source>
        <dbReference type="ARBA" id="ARBA00023172"/>
    </source>
</evidence>
<dbReference type="Gene3D" id="3.30.60.80">
    <property type="match status" value="1"/>
</dbReference>
<dbReference type="InParanoid" id="F5YC10"/>
<dbReference type="PANTHER" id="PTHR30446">
    <property type="entry name" value="RECOMBINATION PROTEIN RECR"/>
    <property type="match status" value="1"/>
</dbReference>
<dbReference type="OrthoDB" id="9802672at2"/>
<dbReference type="InterPro" id="IPR006171">
    <property type="entry name" value="TOPRIM_dom"/>
</dbReference>
<evidence type="ECO:0000256" key="4">
    <source>
        <dbReference type="ARBA" id="ARBA00022833"/>
    </source>
</evidence>
<dbReference type="NCBIfam" id="TIGR00615">
    <property type="entry name" value="recR"/>
    <property type="match status" value="1"/>
</dbReference>
<dbReference type="PROSITE" id="PS50880">
    <property type="entry name" value="TOPRIM"/>
    <property type="match status" value="1"/>
</dbReference>
<dbReference type="GO" id="GO:0003677">
    <property type="term" value="F:DNA binding"/>
    <property type="evidence" value="ECO:0007669"/>
    <property type="project" value="UniProtKB-UniRule"/>
</dbReference>
<dbReference type="HOGENOM" id="CLU_060739_1_0_12"/>
<dbReference type="EMBL" id="CP001841">
    <property type="protein sequence ID" value="AEF83296.1"/>
    <property type="molecule type" value="Genomic_DNA"/>
</dbReference>
<dbReference type="Pfam" id="PF02132">
    <property type="entry name" value="RecR_ZnF"/>
    <property type="match status" value="1"/>
</dbReference>
<dbReference type="PROSITE" id="PS01300">
    <property type="entry name" value="RECR"/>
    <property type="match status" value="1"/>
</dbReference>
<evidence type="ECO:0000256" key="6">
    <source>
        <dbReference type="ARBA" id="ARBA00023204"/>
    </source>
</evidence>
<dbReference type="GO" id="GO:0006310">
    <property type="term" value="P:DNA recombination"/>
    <property type="evidence" value="ECO:0007669"/>
    <property type="project" value="UniProtKB-UniRule"/>
</dbReference>
<keyword evidence="2 7" id="KW-0227">DNA damage</keyword>
<feature type="domain" description="Toprim" evidence="8">
    <location>
        <begin position="80"/>
        <end position="179"/>
    </location>
</feature>
<dbReference type="Gene3D" id="1.10.8.420">
    <property type="entry name" value="RecR Domain 1"/>
    <property type="match status" value="1"/>
</dbReference>